<comment type="cofactor">
    <cofactor evidence="1">
        <name>Co(2+)</name>
        <dbReference type="ChEBI" id="CHEBI:48828"/>
    </cofactor>
</comment>
<dbReference type="Pfam" id="PF01522">
    <property type="entry name" value="Polysacc_deac_1"/>
    <property type="match status" value="1"/>
</dbReference>
<dbReference type="GO" id="GO:0016810">
    <property type="term" value="F:hydrolase activity, acting on carbon-nitrogen (but not peptide) bonds"/>
    <property type="evidence" value="ECO:0007669"/>
    <property type="project" value="InterPro"/>
</dbReference>
<dbReference type="Proteomes" id="UP000319731">
    <property type="component" value="Unassembled WGS sequence"/>
</dbReference>
<keyword evidence="6" id="KW-1133">Transmembrane helix</keyword>
<dbReference type="EMBL" id="QEAO01000003">
    <property type="protein sequence ID" value="TPX36921.1"/>
    <property type="molecule type" value="Genomic_DNA"/>
</dbReference>
<dbReference type="STRING" id="1806994.A0A507CBQ6"/>
<dbReference type="Gene3D" id="3.20.20.370">
    <property type="entry name" value="Glycoside hydrolase/deacetylase"/>
    <property type="match status" value="1"/>
</dbReference>
<keyword evidence="9" id="KW-1185">Reference proteome</keyword>
<dbReference type="InterPro" id="IPR011330">
    <property type="entry name" value="Glyco_hydro/deAcase_b/a-brl"/>
</dbReference>
<dbReference type="CDD" id="cd10917">
    <property type="entry name" value="CE4_NodB_like_6s_7s"/>
    <property type="match status" value="1"/>
</dbReference>
<evidence type="ECO:0000256" key="4">
    <source>
        <dbReference type="ARBA" id="ARBA00022801"/>
    </source>
</evidence>
<evidence type="ECO:0000256" key="5">
    <source>
        <dbReference type="ARBA" id="ARBA00023277"/>
    </source>
</evidence>
<keyword evidence="5" id="KW-0119">Carbohydrate metabolism</keyword>
<keyword evidence="4" id="KW-0378">Hydrolase</keyword>
<keyword evidence="6" id="KW-0472">Membrane</keyword>
<evidence type="ECO:0000256" key="1">
    <source>
        <dbReference type="ARBA" id="ARBA00001941"/>
    </source>
</evidence>
<evidence type="ECO:0000259" key="7">
    <source>
        <dbReference type="PROSITE" id="PS51677"/>
    </source>
</evidence>
<reference evidence="8 9" key="1">
    <citation type="journal article" date="2019" name="Sci. Rep.">
        <title>Comparative genomics of chytrid fungi reveal insights into the obligate biotrophic and pathogenic lifestyle of Synchytrium endobioticum.</title>
        <authorList>
            <person name="van de Vossenberg B.T.L.H."/>
            <person name="Warris S."/>
            <person name="Nguyen H.D.T."/>
            <person name="van Gent-Pelzer M.P.E."/>
            <person name="Joly D.L."/>
            <person name="van de Geest H.C."/>
            <person name="Bonants P.J.M."/>
            <person name="Smith D.S."/>
            <person name="Levesque C.A."/>
            <person name="van der Lee T.A.J."/>
        </authorList>
    </citation>
    <scope>NUCLEOTIDE SEQUENCE [LARGE SCALE GENOMIC DNA]</scope>
    <source>
        <strain evidence="8 9">JEL517</strain>
    </source>
</reference>
<keyword evidence="6" id="KW-0812">Transmembrane</keyword>
<dbReference type="GO" id="GO:0046872">
    <property type="term" value="F:metal ion binding"/>
    <property type="evidence" value="ECO:0007669"/>
    <property type="project" value="UniProtKB-KW"/>
</dbReference>
<dbReference type="GeneID" id="42002307"/>
<feature type="domain" description="NodB homology" evidence="7">
    <location>
        <begin position="47"/>
        <end position="229"/>
    </location>
</feature>
<dbReference type="SUPFAM" id="SSF88713">
    <property type="entry name" value="Glycoside hydrolase/deacetylase"/>
    <property type="match status" value="1"/>
</dbReference>
<keyword evidence="2" id="KW-0479">Metal-binding</keyword>
<dbReference type="PANTHER" id="PTHR46471">
    <property type="entry name" value="CHITIN DEACETYLASE"/>
    <property type="match status" value="1"/>
</dbReference>
<dbReference type="AlphaFoldDB" id="A0A507CBQ6"/>
<proteinExistence type="predicted"/>
<dbReference type="OrthoDB" id="2161420at2759"/>
<dbReference type="PANTHER" id="PTHR46471:SF2">
    <property type="entry name" value="CHITIN DEACETYLASE-RELATED"/>
    <property type="match status" value="1"/>
</dbReference>
<evidence type="ECO:0000256" key="3">
    <source>
        <dbReference type="ARBA" id="ARBA00022729"/>
    </source>
</evidence>
<sequence>MLNTFRVTVLSVIALGLYYTWVTGGAKTRFGRQAYTPSYPVACKINNAVGLTYDEGPSTVTKDILSYLAAANVTATFHIVTVYLSNNLNLQSYVKAAYSAGHDIGLRFNTQMNAGNMTLAAFQAEIMAESQIIYNLIGVWPKFLRLGGVSTADIDAWCLSQGFVITSYAVDPMDYASASTSITATYSSYLSKLVGGQSFISYESDLYTSAAQALPNTLGVIAGYSYNVVPLSKCLATPSYRTVAGSSSGGYVAGTSSATGTAVASKSDATTHIQFMSGFIALMILGAALVML</sequence>
<evidence type="ECO:0000313" key="9">
    <source>
        <dbReference type="Proteomes" id="UP000319731"/>
    </source>
</evidence>
<feature type="transmembrane region" description="Helical" evidence="6">
    <location>
        <begin position="273"/>
        <end position="291"/>
    </location>
</feature>
<protein>
    <recommendedName>
        <fullName evidence="7">NodB homology domain-containing protein</fullName>
    </recommendedName>
</protein>
<dbReference type="PROSITE" id="PS51677">
    <property type="entry name" value="NODB"/>
    <property type="match status" value="1"/>
</dbReference>
<accession>A0A507CBQ6</accession>
<keyword evidence="3" id="KW-0732">Signal</keyword>
<evidence type="ECO:0000256" key="6">
    <source>
        <dbReference type="SAM" id="Phobius"/>
    </source>
</evidence>
<dbReference type="InterPro" id="IPR002509">
    <property type="entry name" value="NODB_dom"/>
</dbReference>
<evidence type="ECO:0000256" key="2">
    <source>
        <dbReference type="ARBA" id="ARBA00022723"/>
    </source>
</evidence>
<dbReference type="GO" id="GO:0005975">
    <property type="term" value="P:carbohydrate metabolic process"/>
    <property type="evidence" value="ECO:0007669"/>
    <property type="project" value="InterPro"/>
</dbReference>
<gene>
    <name evidence="8" type="ORF">SmJEL517_g01082</name>
</gene>
<organism evidence="8 9">
    <name type="scientific">Synchytrium microbalum</name>
    <dbReference type="NCBI Taxonomy" id="1806994"/>
    <lineage>
        <taxon>Eukaryota</taxon>
        <taxon>Fungi</taxon>
        <taxon>Fungi incertae sedis</taxon>
        <taxon>Chytridiomycota</taxon>
        <taxon>Chytridiomycota incertae sedis</taxon>
        <taxon>Chytridiomycetes</taxon>
        <taxon>Synchytriales</taxon>
        <taxon>Synchytriaceae</taxon>
        <taxon>Synchytrium</taxon>
    </lineage>
</organism>
<dbReference type="RefSeq" id="XP_031026992.1">
    <property type="nucleotide sequence ID" value="XM_031167010.1"/>
</dbReference>
<evidence type="ECO:0000313" key="8">
    <source>
        <dbReference type="EMBL" id="TPX36921.1"/>
    </source>
</evidence>
<name>A0A507CBQ6_9FUNG</name>
<comment type="caution">
    <text evidence="8">The sequence shown here is derived from an EMBL/GenBank/DDBJ whole genome shotgun (WGS) entry which is preliminary data.</text>
</comment>